<dbReference type="OrthoDB" id="3258555at2759"/>
<proteinExistence type="predicted"/>
<evidence type="ECO:0000313" key="3">
    <source>
        <dbReference type="EMBL" id="KAF9529263.1"/>
    </source>
</evidence>
<feature type="compositionally biased region" description="Acidic residues" evidence="2">
    <location>
        <begin position="525"/>
        <end position="535"/>
    </location>
</feature>
<sequence>MMEMLEGNVLPFYPDWIEAEIYSEYEYARLLARLEAVAATHRRLQNLVQNLDDELEETAAKTRLPPEILAQIFQRAIPPSSLLDSGLCRGPKSAWSKVLRTKKAIISVCRSWHSVGLPYLYEDISIRRWPQLPLLRRTLKELGSSHITRFIKSLEIQCYIPEESASDFDACFLDILDLCQSLTTFSFTPNCNIPTSSLSAARWVPQSVTKLRLGNMIPYRNLIAILFEVKETLQYLALQIGLTKQEAYRVLNATKKRLKGIKLPVLQDLFLEIGRWSFEPELLVITEFWTLPSLARLSIIQGGLRSSAYCSGADDYYLTADQMEECITALLARHGANITFLQIDWDWLLSARDPQESNENFNHMMAFCPLLDRLVTYSAIFFQDANTIPFSHPSLRWLDLHIGRSDLSELKERQGDLKCLTDIFPALEGIRQFVGIPPHAYEWLASFHPNPLDFQSNVCRENTTFQIFQHQLSMSRGNPVYIYWQVVEDTTSSGRGPTILVVQEPDHLNDTDISDSSASDYEYSSQDDIEESDGSDLDKDEYLGIAAKKETRAQRELQALD</sequence>
<dbReference type="EMBL" id="MU157847">
    <property type="protein sequence ID" value="KAF9529263.1"/>
    <property type="molecule type" value="Genomic_DNA"/>
</dbReference>
<gene>
    <name evidence="3" type="ORF">CPB83DRAFT_906222</name>
</gene>
<comment type="caution">
    <text evidence="3">The sequence shown here is derived from an EMBL/GenBank/DDBJ whole genome shotgun (WGS) entry which is preliminary data.</text>
</comment>
<evidence type="ECO:0008006" key="5">
    <source>
        <dbReference type="Google" id="ProtNLM"/>
    </source>
</evidence>
<accession>A0A9P6JQW2</accession>
<reference evidence="3" key="1">
    <citation type="submission" date="2020-11" db="EMBL/GenBank/DDBJ databases">
        <authorList>
            <consortium name="DOE Joint Genome Institute"/>
            <person name="Ahrendt S."/>
            <person name="Riley R."/>
            <person name="Andreopoulos W."/>
            <person name="Labutti K."/>
            <person name="Pangilinan J."/>
            <person name="Ruiz-Duenas F.J."/>
            <person name="Barrasa J.M."/>
            <person name="Sanchez-Garcia M."/>
            <person name="Camarero S."/>
            <person name="Miyauchi S."/>
            <person name="Serrano A."/>
            <person name="Linde D."/>
            <person name="Babiker R."/>
            <person name="Drula E."/>
            <person name="Ayuso-Fernandez I."/>
            <person name="Pacheco R."/>
            <person name="Padilla G."/>
            <person name="Ferreira P."/>
            <person name="Barriuso J."/>
            <person name="Kellner H."/>
            <person name="Castanera R."/>
            <person name="Alfaro M."/>
            <person name="Ramirez L."/>
            <person name="Pisabarro A.G."/>
            <person name="Kuo A."/>
            <person name="Tritt A."/>
            <person name="Lipzen A."/>
            <person name="He G."/>
            <person name="Yan M."/>
            <person name="Ng V."/>
            <person name="Cullen D."/>
            <person name="Martin F."/>
            <person name="Rosso M.-N."/>
            <person name="Henrissat B."/>
            <person name="Hibbett D."/>
            <person name="Martinez A.T."/>
            <person name="Grigoriev I.V."/>
        </authorList>
    </citation>
    <scope>NUCLEOTIDE SEQUENCE</scope>
    <source>
        <strain evidence="3">CBS 506.95</strain>
    </source>
</reference>
<dbReference type="AlphaFoldDB" id="A0A9P6JQW2"/>
<evidence type="ECO:0000313" key="4">
    <source>
        <dbReference type="Proteomes" id="UP000807306"/>
    </source>
</evidence>
<name>A0A9P6JQW2_9AGAR</name>
<dbReference type="Proteomes" id="UP000807306">
    <property type="component" value="Unassembled WGS sequence"/>
</dbReference>
<feature type="compositionally biased region" description="Low complexity" evidence="2">
    <location>
        <begin position="514"/>
        <end position="524"/>
    </location>
</feature>
<evidence type="ECO:0000256" key="2">
    <source>
        <dbReference type="SAM" id="MobiDB-lite"/>
    </source>
</evidence>
<evidence type="ECO:0000256" key="1">
    <source>
        <dbReference type="SAM" id="Coils"/>
    </source>
</evidence>
<keyword evidence="4" id="KW-1185">Reference proteome</keyword>
<organism evidence="3 4">
    <name type="scientific">Crepidotus variabilis</name>
    <dbReference type="NCBI Taxonomy" id="179855"/>
    <lineage>
        <taxon>Eukaryota</taxon>
        <taxon>Fungi</taxon>
        <taxon>Dikarya</taxon>
        <taxon>Basidiomycota</taxon>
        <taxon>Agaricomycotina</taxon>
        <taxon>Agaricomycetes</taxon>
        <taxon>Agaricomycetidae</taxon>
        <taxon>Agaricales</taxon>
        <taxon>Agaricineae</taxon>
        <taxon>Crepidotaceae</taxon>
        <taxon>Crepidotus</taxon>
    </lineage>
</organism>
<feature type="region of interest" description="Disordered" evidence="2">
    <location>
        <begin position="504"/>
        <end position="538"/>
    </location>
</feature>
<feature type="coiled-coil region" evidence="1">
    <location>
        <begin position="34"/>
        <end position="61"/>
    </location>
</feature>
<keyword evidence="1" id="KW-0175">Coiled coil</keyword>
<protein>
    <recommendedName>
        <fullName evidence="5">F-box domain-containing protein</fullName>
    </recommendedName>
</protein>